<sequence>MQRLFVGELGNDQGRIEDSVQNDLKFVREIQGLDSSGNQRFGEPILVRSSVMGAHLVGYGTRVAVGYDFDGELAILGADYKSMIQSGVNPAVLNYADPRTKTVSTNAIPQLLSFAVADVNTASLKVAVNPFVYRDFLGELRVFNGEQTDLTSFVPSTTGNHALVVLFLDMRDNTIVVHSSTEKAGTIKLSYGIDLAEVYDAASIYAIPIKGWKLEQGQTTITQSSQFDDLRPFVNTAQSPGFPSPITRETVVPVGVAETFHGTLTVTGTLTVEGTLTIIDDDEPVINKTEITADVVTVTSTLRTDGARFVSNETSTTTATMTTTNSLVPQDNGSDS</sequence>
<protein>
    <submittedName>
        <fullName evidence="1">Uncharacterized protein</fullName>
    </submittedName>
</protein>
<dbReference type="AlphaFoldDB" id="A0A0F9FNV9"/>
<accession>A0A0F9FNV9</accession>
<comment type="caution">
    <text evidence="1">The sequence shown here is derived from an EMBL/GenBank/DDBJ whole genome shotgun (WGS) entry which is preliminary data.</text>
</comment>
<evidence type="ECO:0000313" key="1">
    <source>
        <dbReference type="EMBL" id="KKL88129.1"/>
    </source>
</evidence>
<organism evidence="1">
    <name type="scientific">marine sediment metagenome</name>
    <dbReference type="NCBI Taxonomy" id="412755"/>
    <lineage>
        <taxon>unclassified sequences</taxon>
        <taxon>metagenomes</taxon>
        <taxon>ecological metagenomes</taxon>
    </lineage>
</organism>
<gene>
    <name evidence="1" type="ORF">LCGC14_1927800</name>
</gene>
<proteinExistence type="predicted"/>
<reference evidence="1" key="1">
    <citation type="journal article" date="2015" name="Nature">
        <title>Complex archaea that bridge the gap between prokaryotes and eukaryotes.</title>
        <authorList>
            <person name="Spang A."/>
            <person name="Saw J.H."/>
            <person name="Jorgensen S.L."/>
            <person name="Zaremba-Niedzwiedzka K."/>
            <person name="Martijn J."/>
            <person name="Lind A.E."/>
            <person name="van Eijk R."/>
            <person name="Schleper C."/>
            <person name="Guy L."/>
            <person name="Ettema T.J."/>
        </authorList>
    </citation>
    <scope>NUCLEOTIDE SEQUENCE</scope>
</reference>
<name>A0A0F9FNV9_9ZZZZ</name>
<dbReference type="EMBL" id="LAZR01020653">
    <property type="protein sequence ID" value="KKL88129.1"/>
    <property type="molecule type" value="Genomic_DNA"/>
</dbReference>